<evidence type="ECO:0000256" key="1">
    <source>
        <dbReference type="SAM" id="MobiDB-lite"/>
    </source>
</evidence>
<protein>
    <submittedName>
        <fullName evidence="2">Uncharacterized protein</fullName>
    </submittedName>
</protein>
<dbReference type="AlphaFoldDB" id="Q7U5C3"/>
<sequence>MPGPVVNGVRQTTLSSSSSVTGGSSDEPQLPLMSEGTIRLLLLSSGELLMARLRITTDGDGQPAYQLIRPRRVLGCDSEAEGFTLTPFLNGLTPQSNLVLFKHAVASVLEPDGLLLQAYATQTSQECPLEETPVERLKRAFQEFTESFEG</sequence>
<evidence type="ECO:0000313" key="2">
    <source>
        <dbReference type="EMBL" id="CAE08299.1"/>
    </source>
</evidence>
<dbReference type="eggNOG" id="ENOG5030S9R">
    <property type="taxonomic scope" value="Bacteria"/>
</dbReference>
<accession>Q7U5C3</accession>
<dbReference type="HOGENOM" id="CLU_1703371_0_0_3"/>
<organism evidence="2 3">
    <name type="scientific">Parasynechococcus marenigrum (strain WH8102)</name>
    <dbReference type="NCBI Taxonomy" id="84588"/>
    <lineage>
        <taxon>Bacteria</taxon>
        <taxon>Bacillati</taxon>
        <taxon>Cyanobacteriota</taxon>
        <taxon>Cyanophyceae</taxon>
        <taxon>Synechococcales</taxon>
        <taxon>Prochlorococcaceae</taxon>
        <taxon>Parasynechococcus</taxon>
        <taxon>Parasynechococcus marenigrum</taxon>
    </lineage>
</organism>
<dbReference type="Proteomes" id="UP000001422">
    <property type="component" value="Chromosome"/>
</dbReference>
<gene>
    <name evidence="2" type="ordered locus">SYNW1784</name>
</gene>
<dbReference type="EMBL" id="BX569693">
    <property type="protein sequence ID" value="CAE08299.1"/>
    <property type="molecule type" value="Genomic_DNA"/>
</dbReference>
<proteinExistence type="predicted"/>
<dbReference type="KEGG" id="syw:SYNW1784"/>
<keyword evidence="3" id="KW-1185">Reference proteome</keyword>
<dbReference type="RefSeq" id="WP_011128644.1">
    <property type="nucleotide sequence ID" value="NC_005070.1"/>
</dbReference>
<feature type="region of interest" description="Disordered" evidence="1">
    <location>
        <begin position="1"/>
        <end position="30"/>
    </location>
</feature>
<reference evidence="2 3" key="1">
    <citation type="journal article" date="2003" name="Nature">
        <title>The genome of a motile marine Synechococcus.</title>
        <authorList>
            <person name="Palenik B."/>
            <person name="Brahamsha B."/>
            <person name="Larimer F."/>
            <person name="Land M."/>
            <person name="Hauser L."/>
            <person name="Chain P."/>
            <person name="Lamerdin J."/>
            <person name="Regala W."/>
            <person name="Allen E.A."/>
            <person name="McCarren J."/>
            <person name="Paulsen I."/>
            <person name="Dufresne A."/>
            <person name="Partensky F."/>
            <person name="Webb E."/>
            <person name="Waterbury J."/>
        </authorList>
    </citation>
    <scope>NUCLEOTIDE SEQUENCE [LARGE SCALE GENOMIC DNA]</scope>
    <source>
        <strain evidence="2 3">WH8102</strain>
    </source>
</reference>
<feature type="compositionally biased region" description="Low complexity" evidence="1">
    <location>
        <begin position="12"/>
        <end position="25"/>
    </location>
</feature>
<name>Q7U5C3_PARMW</name>
<evidence type="ECO:0000313" key="3">
    <source>
        <dbReference type="Proteomes" id="UP000001422"/>
    </source>
</evidence>